<protein>
    <submittedName>
        <fullName evidence="11">Amino acid ABC transporter permease</fullName>
    </submittedName>
</protein>
<accession>A0ABS5PSJ1</accession>
<feature type="transmembrane region" description="Helical" evidence="9">
    <location>
        <begin position="56"/>
        <end position="76"/>
    </location>
</feature>
<dbReference type="Proteomes" id="UP000746471">
    <property type="component" value="Unassembled WGS sequence"/>
</dbReference>
<dbReference type="InterPro" id="IPR010065">
    <property type="entry name" value="AA_ABC_transptr_permease_3TM"/>
</dbReference>
<sequence>MIANIVRIWGKYWMIFLEGLWNTFWIALVAIAVGTIFGTLIALVRMSKRKGISSIAAIYIEIIRGTPMLLQFYLFWLGLPYLFPTISNLACALVALCVNSSAYVAETIRAGIQAVDPGQREAALSLGLTESNIMKKVILPQAVKNILPALGNEFVVMIKETALASVFFVGELMTAFKTVQSNTFLALEPLIIVGLIYLFITLTLSNIMKVFERRMKAND</sequence>
<dbReference type="RefSeq" id="WP_213237925.1">
    <property type="nucleotide sequence ID" value="NZ_JAHBCL010000030.1"/>
</dbReference>
<dbReference type="CDD" id="cd06261">
    <property type="entry name" value="TM_PBP2"/>
    <property type="match status" value="1"/>
</dbReference>
<evidence type="ECO:0000256" key="3">
    <source>
        <dbReference type="ARBA" id="ARBA00022448"/>
    </source>
</evidence>
<keyword evidence="3 9" id="KW-0813">Transport</keyword>
<proteinExistence type="inferred from homology"/>
<feature type="transmembrane region" description="Helical" evidence="9">
    <location>
        <begin position="185"/>
        <end position="207"/>
    </location>
</feature>
<evidence type="ECO:0000256" key="8">
    <source>
        <dbReference type="ARBA" id="ARBA00023136"/>
    </source>
</evidence>
<evidence type="ECO:0000256" key="7">
    <source>
        <dbReference type="ARBA" id="ARBA00022989"/>
    </source>
</evidence>
<dbReference type="NCBIfam" id="TIGR01726">
    <property type="entry name" value="HEQRo_perm_3TM"/>
    <property type="match status" value="1"/>
</dbReference>
<evidence type="ECO:0000313" key="11">
    <source>
        <dbReference type="EMBL" id="MBS7528063.1"/>
    </source>
</evidence>
<dbReference type="SUPFAM" id="SSF161098">
    <property type="entry name" value="MetI-like"/>
    <property type="match status" value="1"/>
</dbReference>
<dbReference type="InterPro" id="IPR035906">
    <property type="entry name" value="MetI-like_sf"/>
</dbReference>
<feature type="domain" description="ABC transmembrane type-1" evidence="10">
    <location>
        <begin position="20"/>
        <end position="208"/>
    </location>
</feature>
<dbReference type="InterPro" id="IPR043429">
    <property type="entry name" value="ArtM/GltK/GlnP/TcyL/YhdX-like"/>
</dbReference>
<evidence type="ECO:0000313" key="12">
    <source>
        <dbReference type="Proteomes" id="UP000746471"/>
    </source>
</evidence>
<evidence type="ECO:0000256" key="4">
    <source>
        <dbReference type="ARBA" id="ARBA00022475"/>
    </source>
</evidence>
<keyword evidence="12" id="KW-1185">Reference proteome</keyword>
<keyword evidence="4" id="KW-1003">Cell membrane</keyword>
<dbReference type="Pfam" id="PF00528">
    <property type="entry name" value="BPD_transp_1"/>
    <property type="match status" value="1"/>
</dbReference>
<evidence type="ECO:0000256" key="9">
    <source>
        <dbReference type="RuleBase" id="RU363032"/>
    </source>
</evidence>
<dbReference type="PROSITE" id="PS50928">
    <property type="entry name" value="ABC_TM1"/>
    <property type="match status" value="1"/>
</dbReference>
<dbReference type="Gene3D" id="1.10.3720.10">
    <property type="entry name" value="MetI-like"/>
    <property type="match status" value="1"/>
</dbReference>
<feature type="transmembrane region" description="Helical" evidence="9">
    <location>
        <begin position="20"/>
        <end position="44"/>
    </location>
</feature>
<evidence type="ECO:0000256" key="6">
    <source>
        <dbReference type="ARBA" id="ARBA00022970"/>
    </source>
</evidence>
<organism evidence="11 12">
    <name type="scientific">Fusibacter paucivorans</name>
    <dbReference type="NCBI Taxonomy" id="76009"/>
    <lineage>
        <taxon>Bacteria</taxon>
        <taxon>Bacillati</taxon>
        <taxon>Bacillota</taxon>
        <taxon>Clostridia</taxon>
        <taxon>Eubacteriales</taxon>
        <taxon>Eubacteriales Family XII. Incertae Sedis</taxon>
        <taxon>Fusibacter</taxon>
    </lineage>
</organism>
<evidence type="ECO:0000256" key="5">
    <source>
        <dbReference type="ARBA" id="ARBA00022692"/>
    </source>
</evidence>
<reference evidence="11 12" key="1">
    <citation type="submission" date="2021-05" db="EMBL/GenBank/DDBJ databases">
        <title>Fusibacter ferrireducens sp. nov., an anaerobic, sulfur- and Fe-reducing bacterium isolated from the mangrove sediment.</title>
        <authorList>
            <person name="Qiu D."/>
        </authorList>
    </citation>
    <scope>NUCLEOTIDE SEQUENCE [LARGE SCALE GENOMIC DNA]</scope>
    <source>
        <strain evidence="11 12">DSM 12116</strain>
    </source>
</reference>
<dbReference type="PANTHER" id="PTHR30614">
    <property type="entry name" value="MEMBRANE COMPONENT OF AMINO ACID ABC TRANSPORTER"/>
    <property type="match status" value="1"/>
</dbReference>
<comment type="caution">
    <text evidence="11">The sequence shown here is derived from an EMBL/GenBank/DDBJ whole genome shotgun (WGS) entry which is preliminary data.</text>
</comment>
<evidence type="ECO:0000256" key="2">
    <source>
        <dbReference type="ARBA" id="ARBA00010072"/>
    </source>
</evidence>
<evidence type="ECO:0000259" key="10">
    <source>
        <dbReference type="PROSITE" id="PS50928"/>
    </source>
</evidence>
<comment type="subcellular location">
    <subcellularLocation>
        <location evidence="1 9">Cell membrane</location>
        <topology evidence="1 9">Multi-pass membrane protein</topology>
    </subcellularLocation>
</comment>
<keyword evidence="6" id="KW-0029">Amino-acid transport</keyword>
<evidence type="ECO:0000256" key="1">
    <source>
        <dbReference type="ARBA" id="ARBA00004651"/>
    </source>
</evidence>
<dbReference type="PANTHER" id="PTHR30614:SF20">
    <property type="entry name" value="GLUTAMINE TRANSPORT SYSTEM PERMEASE PROTEIN GLNP"/>
    <property type="match status" value="1"/>
</dbReference>
<keyword evidence="7 9" id="KW-1133">Transmembrane helix</keyword>
<feature type="transmembrane region" description="Helical" evidence="9">
    <location>
        <begin position="82"/>
        <end position="105"/>
    </location>
</feature>
<keyword evidence="5 9" id="KW-0812">Transmembrane</keyword>
<dbReference type="InterPro" id="IPR000515">
    <property type="entry name" value="MetI-like"/>
</dbReference>
<comment type="similarity">
    <text evidence="2">Belongs to the binding-protein-dependent transport system permease family. HisMQ subfamily.</text>
</comment>
<keyword evidence="8 9" id="KW-0472">Membrane</keyword>
<name>A0ABS5PSJ1_9FIRM</name>
<dbReference type="EMBL" id="JAHBCL010000030">
    <property type="protein sequence ID" value="MBS7528063.1"/>
    <property type="molecule type" value="Genomic_DNA"/>
</dbReference>
<feature type="transmembrane region" description="Helical" evidence="9">
    <location>
        <begin position="161"/>
        <end position="179"/>
    </location>
</feature>
<gene>
    <name evidence="11" type="ORF">KHM83_15360</name>
</gene>